<name>A0ABT8SFQ1_9BURK</name>
<dbReference type="InterPro" id="IPR010982">
    <property type="entry name" value="Lambda_DNA-bd_dom_sf"/>
</dbReference>
<evidence type="ECO:0000313" key="2">
    <source>
        <dbReference type="Proteomes" id="UP001169027"/>
    </source>
</evidence>
<dbReference type="Proteomes" id="UP001169027">
    <property type="component" value="Unassembled WGS sequence"/>
</dbReference>
<accession>A0ABT8SFQ1</accession>
<evidence type="ECO:0000313" key="1">
    <source>
        <dbReference type="EMBL" id="MDO1537002.1"/>
    </source>
</evidence>
<organism evidence="1 2">
    <name type="scientific">Variovorax ginsengisoli</name>
    <dbReference type="NCBI Taxonomy" id="363844"/>
    <lineage>
        <taxon>Bacteria</taxon>
        <taxon>Pseudomonadati</taxon>
        <taxon>Pseudomonadota</taxon>
        <taxon>Betaproteobacteria</taxon>
        <taxon>Burkholderiales</taxon>
        <taxon>Comamonadaceae</taxon>
        <taxon>Variovorax</taxon>
    </lineage>
</organism>
<protein>
    <submittedName>
        <fullName evidence="1">YdaS family helix-turn-helix protein</fullName>
    </submittedName>
</protein>
<dbReference type="EMBL" id="JAUKVY010000034">
    <property type="protein sequence ID" value="MDO1537002.1"/>
    <property type="molecule type" value="Genomic_DNA"/>
</dbReference>
<dbReference type="Gene3D" id="1.10.260.40">
    <property type="entry name" value="lambda repressor-like DNA-binding domains"/>
    <property type="match status" value="1"/>
</dbReference>
<dbReference type="RefSeq" id="WP_301815237.1">
    <property type="nucleotide sequence ID" value="NZ_JAUJZH010000034.1"/>
</dbReference>
<dbReference type="SUPFAM" id="SSF47413">
    <property type="entry name" value="lambda repressor-like DNA-binding domains"/>
    <property type="match status" value="1"/>
</dbReference>
<comment type="caution">
    <text evidence="1">The sequence shown here is derived from an EMBL/GenBank/DDBJ whole genome shotgun (WGS) entry which is preliminary data.</text>
</comment>
<dbReference type="Pfam" id="PF15943">
    <property type="entry name" value="YdaS_toxin"/>
    <property type="match status" value="1"/>
</dbReference>
<proteinExistence type="predicted"/>
<dbReference type="InterPro" id="IPR031856">
    <property type="entry name" value="YdaS_toxin-like"/>
</dbReference>
<gene>
    <name evidence="1" type="ORF">Q2T77_32525</name>
</gene>
<keyword evidence="2" id="KW-1185">Reference proteome</keyword>
<reference evidence="1" key="1">
    <citation type="submission" date="2023-06" db="EMBL/GenBank/DDBJ databases">
        <authorList>
            <person name="Jiang Y."/>
            <person name="Liu Q."/>
        </authorList>
    </citation>
    <scope>NUCLEOTIDE SEQUENCE</scope>
    <source>
        <strain evidence="1">CGMCC 1.12090</strain>
    </source>
</reference>
<sequence length="92" mass="10058">MAETTEFNVDCIEAEAVRLLGGPVSAARELGVDKYQTVQSWVKNGIPAKYCSRVELLTGIDRKLLRPTDWADYWPELAGPKGVPPVEAKAVA</sequence>